<dbReference type="Proteomes" id="UP000011863">
    <property type="component" value="Chromosome"/>
</dbReference>
<dbReference type="InterPro" id="IPR028995">
    <property type="entry name" value="Glyco_hydro_57/38_cen_sf"/>
</dbReference>
<dbReference type="EC" id="3.2.1.24" evidence="6"/>
<dbReference type="Gene3D" id="1.20.1270.50">
    <property type="entry name" value="Glycoside hydrolase family 38, central domain"/>
    <property type="match status" value="1"/>
</dbReference>
<dbReference type="Gene3D" id="2.70.98.30">
    <property type="entry name" value="Golgi alpha-mannosidase II, domain 4"/>
    <property type="match status" value="1"/>
</dbReference>
<dbReference type="CDD" id="cd10789">
    <property type="entry name" value="GH38N_AMII_ER_cytosolic"/>
    <property type="match status" value="1"/>
</dbReference>
<sequence>MHDDRELIERRIERELWERLLPLVHVDRRALSVAAGSDPDDLAEFAVGTDWGLPWTTTWFEASGDIPGGWLGRRGTRIEAVIDLGFTRSPAGFQAEGLVVERRADGSMRPLQGIHPRRTNYRIDDPGEHLTLLVEAASNPTFPQFAPSAQGLPETAGTEPLYRFRTADLVLLDVETEALAHDLDVLDGTMRSLALGDPRRARLRQAIVQALDALPDIAAGRRAVAPHLEPLDLPQRHRIVATGHAHIDTAWLWPIRETIRKCTRTFASAVALMDDDPSFVFSCSQAQQYAWIEERHPDLFEQIRERVERGQWNPVGGMWVEADMNLPSGESLARQIVFGQRYFTEKFGAPSTEVWIPDVFGYPAGLPQLFAAGGMHRFVTQKLSWNKQNRFPHHTFWWEGLDGSRVLTHFPPVDTYNAEITPGEVAHSIERFQDHAWSAVSLVPFGHGDGGGGPTREMLERGHRIGTVDPKATLEFGTPSDVFDAIEREATYGAPVPVWRGELYFEMHRGTLTSQLRTKLGNRRCERLLVEAELWAASLGRSADVDELWKEVLTQQFHDILPGSSIAWVHRDAEEVFERVEADLNERIDAMLAELAPAELSVANPADVAFDGIVTVPTWLHRSGSDVTRLGQELGDGSVAVRAGAPALGVAALEPLPAEDRVVVSDTAMTNGHLAVRWNRNGDISSIIDLAARRELVPDGRMAAVLELGRDQPVEYDAWDLESWTRANARPVGGGIIAVEAEGPLVGRVSVTRRFGSSTAVVTYELQAGARQLLVHVDLDWHHDEHLLSMAFPLDVRADTASCDVQFGVVERPTHPSSPWDAAKFEVCAHRFVSLSEPSFGAAVLNDGRYGHAVFDEAIRVSLARAARYPDPDADHGRHRVTLAVLAHDGDLAAVRAAAAQLNQPLRVLAGGSPHTANGASDEPVVAIVSSQPGTSSIEVDAVKLADDGSGDLVVRFHEAVGDRATISVRCRRRIAAASRCDLMEAPQRGEECLDGIVSTTIRPFELVTLRLRLAADDFDGR</sequence>
<dbReference type="Pfam" id="PF17677">
    <property type="entry name" value="Glyco_hydro38C2"/>
    <property type="match status" value="1"/>
</dbReference>
<feature type="domain" description="Glycoside hydrolase family 38 central" evidence="5">
    <location>
        <begin position="506"/>
        <end position="577"/>
    </location>
</feature>
<dbReference type="RefSeq" id="WP_015439890.1">
    <property type="nucleotide sequence ID" value="NC_020520.1"/>
</dbReference>
<dbReference type="InterPro" id="IPR041147">
    <property type="entry name" value="GH38_C"/>
</dbReference>
<dbReference type="GO" id="GO:0009313">
    <property type="term" value="P:oligosaccharide catabolic process"/>
    <property type="evidence" value="ECO:0007669"/>
    <property type="project" value="TreeGrafter"/>
</dbReference>
<comment type="similarity">
    <text evidence="1">Belongs to the glycosyl hydrolase 38 family.</text>
</comment>
<dbReference type="Pfam" id="PF01074">
    <property type="entry name" value="Glyco_hydro_38N"/>
    <property type="match status" value="1"/>
</dbReference>
<evidence type="ECO:0000256" key="2">
    <source>
        <dbReference type="ARBA" id="ARBA00022723"/>
    </source>
</evidence>
<dbReference type="Pfam" id="PF09261">
    <property type="entry name" value="Alpha-mann_mid"/>
    <property type="match status" value="1"/>
</dbReference>
<dbReference type="InterPro" id="IPR037094">
    <property type="entry name" value="Glyco_hydro_38_cen_sf"/>
</dbReference>
<gene>
    <name evidence="6" type="ORF">YM304_03280</name>
</gene>
<evidence type="ECO:0000256" key="4">
    <source>
        <dbReference type="ARBA" id="ARBA00023295"/>
    </source>
</evidence>
<dbReference type="PANTHER" id="PTHR46017:SF1">
    <property type="entry name" value="ALPHA-MANNOSIDASE 2C1"/>
    <property type="match status" value="1"/>
</dbReference>
<dbReference type="SUPFAM" id="SSF88688">
    <property type="entry name" value="Families 57/38 glycoside transferase middle domain"/>
    <property type="match status" value="1"/>
</dbReference>
<dbReference type="GO" id="GO:0004559">
    <property type="term" value="F:alpha-mannosidase activity"/>
    <property type="evidence" value="ECO:0007669"/>
    <property type="project" value="UniProtKB-EC"/>
</dbReference>
<evidence type="ECO:0000256" key="1">
    <source>
        <dbReference type="ARBA" id="ARBA00009792"/>
    </source>
</evidence>
<proteinExistence type="inferred from homology"/>
<dbReference type="InterPro" id="IPR027291">
    <property type="entry name" value="Glyco_hydro_38_N_sf"/>
</dbReference>
<evidence type="ECO:0000313" key="6">
    <source>
        <dbReference type="EMBL" id="BAN00642.1"/>
    </source>
</evidence>
<protein>
    <submittedName>
        <fullName evidence="6">Alpha-mannosidase</fullName>
        <ecNumber evidence="6">3.2.1.24</ecNumber>
    </submittedName>
</protein>
<dbReference type="SUPFAM" id="SSF74650">
    <property type="entry name" value="Galactose mutarotase-like"/>
    <property type="match status" value="1"/>
</dbReference>
<dbReference type="InterPro" id="IPR011013">
    <property type="entry name" value="Gal_mutarotase_sf_dom"/>
</dbReference>
<name>A0A6C7E2F2_ILUCY</name>
<dbReference type="InterPro" id="IPR015341">
    <property type="entry name" value="Glyco_hydro_38_cen"/>
</dbReference>
<dbReference type="InterPro" id="IPR000602">
    <property type="entry name" value="Glyco_hydro_38_N"/>
</dbReference>
<dbReference type="GO" id="GO:0006013">
    <property type="term" value="P:mannose metabolic process"/>
    <property type="evidence" value="ECO:0007669"/>
    <property type="project" value="InterPro"/>
</dbReference>
<keyword evidence="7" id="KW-1185">Reference proteome</keyword>
<dbReference type="EMBL" id="AP012057">
    <property type="protein sequence ID" value="BAN00642.1"/>
    <property type="molecule type" value="Genomic_DNA"/>
</dbReference>
<dbReference type="AlphaFoldDB" id="A0A6C7E2F2"/>
<keyword evidence="3 6" id="KW-0378">Hydrolase</keyword>
<dbReference type="InterPro" id="IPR054723">
    <property type="entry name" value="Ams1-like_N"/>
</dbReference>
<dbReference type="Pfam" id="PF22907">
    <property type="entry name" value="Ams1-like_1st"/>
    <property type="match status" value="1"/>
</dbReference>
<accession>A0A6C7E2F2</accession>
<keyword evidence="2" id="KW-0479">Metal-binding</keyword>
<dbReference type="InterPro" id="IPR011330">
    <property type="entry name" value="Glyco_hydro/deAcase_b/a-brl"/>
</dbReference>
<keyword evidence="4 6" id="KW-0326">Glycosidase</keyword>
<dbReference type="GO" id="GO:0030246">
    <property type="term" value="F:carbohydrate binding"/>
    <property type="evidence" value="ECO:0007669"/>
    <property type="project" value="InterPro"/>
</dbReference>
<organism evidence="6 7">
    <name type="scientific">Ilumatobacter coccineus (strain NBRC 103263 / KCTC 29153 / YM16-304)</name>
    <dbReference type="NCBI Taxonomy" id="1313172"/>
    <lineage>
        <taxon>Bacteria</taxon>
        <taxon>Bacillati</taxon>
        <taxon>Actinomycetota</taxon>
        <taxon>Acidimicrobiia</taxon>
        <taxon>Acidimicrobiales</taxon>
        <taxon>Ilumatobacteraceae</taxon>
        <taxon>Ilumatobacter</taxon>
    </lineage>
</organism>
<dbReference type="SUPFAM" id="SSF88713">
    <property type="entry name" value="Glycoside hydrolase/deacetylase"/>
    <property type="match status" value="1"/>
</dbReference>
<dbReference type="PANTHER" id="PTHR46017">
    <property type="entry name" value="ALPHA-MANNOSIDASE 2C1"/>
    <property type="match status" value="1"/>
</dbReference>
<evidence type="ECO:0000256" key="3">
    <source>
        <dbReference type="ARBA" id="ARBA00022801"/>
    </source>
</evidence>
<dbReference type="OrthoDB" id="9772207at2"/>
<reference evidence="6 7" key="1">
    <citation type="journal article" date="2013" name="Int. J. Syst. Evol. Microbiol.">
        <title>Ilumatobacter nonamiense sp. nov. and Ilumatobacter coccineum sp. nov., isolated from seashore sand.</title>
        <authorList>
            <person name="Matsumoto A."/>
            <person name="Kasai H."/>
            <person name="Matsuo Y."/>
            <person name="Shizuri Y."/>
            <person name="Ichikawa N."/>
            <person name="Fujita N."/>
            <person name="Omura S."/>
            <person name="Takahashi Y."/>
        </authorList>
    </citation>
    <scope>NUCLEOTIDE SEQUENCE [LARGE SCALE GENOMIC DNA]</scope>
    <source>
        <strain evidence="7">NBRC 103263 / KCTC 29153 / YM16-304</strain>
    </source>
</reference>
<dbReference type="KEGG" id="aym:YM304_03280"/>
<dbReference type="GO" id="GO:0046872">
    <property type="term" value="F:metal ion binding"/>
    <property type="evidence" value="ECO:0007669"/>
    <property type="project" value="UniProtKB-KW"/>
</dbReference>
<dbReference type="FunFam" id="3.20.110.10:FF:000002">
    <property type="entry name" value="alpha-mannosidase 2C1 isoform X1"/>
    <property type="match status" value="1"/>
</dbReference>
<evidence type="ECO:0000313" key="7">
    <source>
        <dbReference type="Proteomes" id="UP000011863"/>
    </source>
</evidence>
<dbReference type="SMART" id="SM00872">
    <property type="entry name" value="Alpha-mann_mid"/>
    <property type="match status" value="1"/>
</dbReference>
<evidence type="ECO:0000259" key="5">
    <source>
        <dbReference type="SMART" id="SM00872"/>
    </source>
</evidence>
<dbReference type="InterPro" id="IPR011682">
    <property type="entry name" value="Glyco_hydro_38_C"/>
</dbReference>
<dbReference type="Gene3D" id="3.20.110.10">
    <property type="entry name" value="Glycoside hydrolase 38, N terminal domain"/>
    <property type="match status" value="1"/>
</dbReference>
<dbReference type="Pfam" id="PF07748">
    <property type="entry name" value="Glyco_hydro_38C"/>
    <property type="match status" value="1"/>
</dbReference>